<feature type="transmembrane region" description="Helical" evidence="8">
    <location>
        <begin position="172"/>
        <end position="205"/>
    </location>
</feature>
<dbReference type="InterPro" id="IPR024528">
    <property type="entry name" value="ThrE_2"/>
</dbReference>
<evidence type="ECO:0000259" key="9">
    <source>
        <dbReference type="Pfam" id="PF06738"/>
    </source>
</evidence>
<dbReference type="RefSeq" id="WP_123270556.1">
    <property type="nucleotide sequence ID" value="NZ_RJJQ01000004.1"/>
</dbReference>
<keyword evidence="4 8" id="KW-1133">Transmembrane helix</keyword>
<feature type="region of interest" description="Disordered" evidence="7">
    <location>
        <begin position="25"/>
        <end position="53"/>
    </location>
</feature>
<feature type="transmembrane region" description="Helical" evidence="8">
    <location>
        <begin position="399"/>
        <end position="420"/>
    </location>
</feature>
<accession>A0A3M9MGN0</accession>
<evidence type="ECO:0000256" key="8">
    <source>
        <dbReference type="SAM" id="Phobius"/>
    </source>
</evidence>
<evidence type="ECO:0000256" key="7">
    <source>
        <dbReference type="SAM" id="MobiDB-lite"/>
    </source>
</evidence>
<feature type="transmembrane region" description="Helical" evidence="8">
    <location>
        <begin position="476"/>
        <end position="500"/>
    </location>
</feature>
<protein>
    <submittedName>
        <fullName evidence="11">Threonine/serine exporter family protein</fullName>
    </submittedName>
</protein>
<feature type="transmembrane region" description="Helical" evidence="8">
    <location>
        <begin position="256"/>
        <end position="274"/>
    </location>
</feature>
<evidence type="ECO:0000256" key="6">
    <source>
        <dbReference type="ARBA" id="ARBA00034125"/>
    </source>
</evidence>
<reference evidence="11 12" key="1">
    <citation type="submission" date="2018-11" db="EMBL/GenBank/DDBJ databases">
        <title>Draft genome of Simplicispira Flexivirga sp. BO-16.</title>
        <authorList>
            <person name="Im W.T."/>
        </authorList>
    </citation>
    <scope>NUCLEOTIDE SEQUENCE [LARGE SCALE GENOMIC DNA]</scope>
    <source>
        <strain evidence="11 12">BO-16</strain>
    </source>
</reference>
<feature type="transmembrane region" description="Helical" evidence="8">
    <location>
        <begin position="432"/>
        <end position="450"/>
    </location>
</feature>
<evidence type="ECO:0000313" key="11">
    <source>
        <dbReference type="EMBL" id="RNI23818.1"/>
    </source>
</evidence>
<evidence type="ECO:0000256" key="4">
    <source>
        <dbReference type="ARBA" id="ARBA00022989"/>
    </source>
</evidence>
<gene>
    <name evidence="11" type="ORF">EFY87_05955</name>
</gene>
<evidence type="ECO:0000259" key="10">
    <source>
        <dbReference type="Pfam" id="PF12821"/>
    </source>
</evidence>
<dbReference type="GO" id="GO:0022857">
    <property type="term" value="F:transmembrane transporter activity"/>
    <property type="evidence" value="ECO:0007669"/>
    <property type="project" value="InterPro"/>
</dbReference>
<dbReference type="Pfam" id="PF06738">
    <property type="entry name" value="ThrE"/>
    <property type="match status" value="1"/>
</dbReference>
<comment type="similarity">
    <text evidence="6">Belongs to the ThrE exporter (TC 2.A.79) family.</text>
</comment>
<comment type="subcellular location">
    <subcellularLocation>
        <location evidence="1">Cell membrane</location>
        <topology evidence="1">Multi-pass membrane protein</topology>
    </subcellularLocation>
</comment>
<dbReference type="InterPro" id="IPR050539">
    <property type="entry name" value="ThrE_Dicarb/AminoAcid_Exp"/>
</dbReference>
<organism evidence="11 12">
    <name type="scientific">Flexivirga caeni</name>
    <dbReference type="NCBI Taxonomy" id="2294115"/>
    <lineage>
        <taxon>Bacteria</taxon>
        <taxon>Bacillati</taxon>
        <taxon>Actinomycetota</taxon>
        <taxon>Actinomycetes</taxon>
        <taxon>Micrococcales</taxon>
        <taxon>Dermacoccaceae</taxon>
        <taxon>Flexivirga</taxon>
    </lineage>
</organism>
<dbReference type="AlphaFoldDB" id="A0A3M9MGN0"/>
<keyword evidence="3 8" id="KW-0812">Transmembrane</keyword>
<evidence type="ECO:0000256" key="3">
    <source>
        <dbReference type="ARBA" id="ARBA00022692"/>
    </source>
</evidence>
<feature type="domain" description="Threonine/serine exporter-like N-terminal" evidence="9">
    <location>
        <begin position="63"/>
        <end position="312"/>
    </location>
</feature>
<dbReference type="PANTHER" id="PTHR34390">
    <property type="entry name" value="UPF0442 PROTEIN YJJB-RELATED"/>
    <property type="match status" value="1"/>
</dbReference>
<evidence type="ECO:0000256" key="5">
    <source>
        <dbReference type="ARBA" id="ARBA00023136"/>
    </source>
</evidence>
<comment type="caution">
    <text evidence="11">The sequence shown here is derived from an EMBL/GenBank/DDBJ whole genome shotgun (WGS) entry which is preliminary data.</text>
</comment>
<evidence type="ECO:0000313" key="12">
    <source>
        <dbReference type="Proteomes" id="UP000271678"/>
    </source>
</evidence>
<feature type="transmembrane region" description="Helical" evidence="8">
    <location>
        <begin position="294"/>
        <end position="314"/>
    </location>
</feature>
<dbReference type="Proteomes" id="UP000271678">
    <property type="component" value="Unassembled WGS sequence"/>
</dbReference>
<evidence type="ECO:0000256" key="1">
    <source>
        <dbReference type="ARBA" id="ARBA00004651"/>
    </source>
</evidence>
<dbReference type="EMBL" id="RJJQ01000004">
    <property type="protein sequence ID" value="RNI23818.1"/>
    <property type="molecule type" value="Genomic_DNA"/>
</dbReference>
<dbReference type="GO" id="GO:0015744">
    <property type="term" value="P:succinate transport"/>
    <property type="evidence" value="ECO:0007669"/>
    <property type="project" value="TreeGrafter"/>
</dbReference>
<keyword evidence="12" id="KW-1185">Reference proteome</keyword>
<evidence type="ECO:0000256" key="2">
    <source>
        <dbReference type="ARBA" id="ARBA00022475"/>
    </source>
</evidence>
<dbReference type="InterPro" id="IPR010619">
    <property type="entry name" value="ThrE-like_N"/>
</dbReference>
<feature type="transmembrane region" description="Helical" evidence="8">
    <location>
        <begin position="351"/>
        <end position="369"/>
    </location>
</feature>
<keyword evidence="2" id="KW-1003">Cell membrane</keyword>
<dbReference type="PANTHER" id="PTHR34390:SF2">
    <property type="entry name" value="SUCCINATE TRANSPORTER SUBUNIT YJJP-RELATED"/>
    <property type="match status" value="1"/>
</dbReference>
<dbReference type="GO" id="GO:0005886">
    <property type="term" value="C:plasma membrane"/>
    <property type="evidence" value="ECO:0007669"/>
    <property type="project" value="UniProtKB-SubCell"/>
</dbReference>
<keyword evidence="5 8" id="KW-0472">Membrane</keyword>
<feature type="domain" description="Threonine/Serine exporter ThrE" evidence="10">
    <location>
        <begin position="354"/>
        <end position="493"/>
    </location>
</feature>
<feature type="transmembrane region" description="Helical" evidence="8">
    <location>
        <begin position="225"/>
        <end position="249"/>
    </location>
</feature>
<dbReference type="OrthoDB" id="9763957at2"/>
<name>A0A3M9MGN0_9MICO</name>
<dbReference type="Pfam" id="PF12821">
    <property type="entry name" value="ThrE_2"/>
    <property type="match status" value="1"/>
</dbReference>
<proteinExistence type="inferred from homology"/>
<sequence>MTEEVPDTDPGGLPLSGRMRFLQGEPVTEPLPLADTLRNTPYRDPRAMEAPGQEASVRGALELAVRVGELLLRCGASTRDVEAAVVAVAAAAGLRRLEVDITNQSLLVQAPTPSGVPVTWLRVVRSNTRDFARLTAVHRLVEDLVSGGIDDVAAATKKLRRIQRKSRIYPRWMVGLGYAGLAGSVCAVLGGHTMAIVVSIVSVLLVDRVGRWLSKHAVPSFYSSAAGGAISVVLAWFGYLIGIHGWLGIYMPPTEFGYAIAAGIVVLLPGRAMASAVEDAVTGYPVTGAGRLLTVFLATSGIIVGIAAGLSLTLRLDKALDLQLTALPLTGAHTTATAQLALDFASQPAALWLQVVCGAFGAICSAVSARVLPKHLLPAGLLGAIGLLLSGGLPSKVSIGGFHFGATTSIAIAAIVIGLAGRFIGLRLGAPALVLVVPAVSPLLPGLRIFRGMYDAVSGSVIGTSVATQGEALSTLMGAAAIALAISTGVVLGDAMSAPLDRQALRRRRARHR</sequence>